<evidence type="ECO:0000313" key="2">
    <source>
        <dbReference type="Proteomes" id="UP000076715"/>
    </source>
</evidence>
<name>A0A162YI06_9FLAO</name>
<dbReference type="EMBL" id="LQRT01000035">
    <property type="protein sequence ID" value="KZS39143.1"/>
    <property type="molecule type" value="Genomic_DNA"/>
</dbReference>
<dbReference type="AlphaFoldDB" id="A0A162YI06"/>
<keyword evidence="1" id="KW-0378">Hydrolase</keyword>
<accession>A0A162YI06</accession>
<proteinExistence type="predicted"/>
<dbReference type="OrthoDB" id="2593273at2"/>
<dbReference type="RefSeq" id="WP_066316939.1">
    <property type="nucleotide sequence ID" value="NZ_LQRT01000035.1"/>
</dbReference>
<dbReference type="GO" id="GO:0006281">
    <property type="term" value="P:DNA repair"/>
    <property type="evidence" value="ECO:0007669"/>
    <property type="project" value="InterPro"/>
</dbReference>
<dbReference type="GO" id="GO:0004519">
    <property type="term" value="F:endonuclease activity"/>
    <property type="evidence" value="ECO:0007669"/>
    <property type="project" value="UniProtKB-KW"/>
</dbReference>
<dbReference type="STRING" id="1642818.AWE51_11335"/>
<gene>
    <name evidence="1" type="ORF">AWE51_11335</name>
</gene>
<evidence type="ECO:0000313" key="1">
    <source>
        <dbReference type="EMBL" id="KZS39143.1"/>
    </source>
</evidence>
<dbReference type="InterPro" id="IPR007581">
    <property type="entry name" value="Endonuclease-V"/>
</dbReference>
<dbReference type="Proteomes" id="UP000076715">
    <property type="component" value="Unassembled WGS sequence"/>
</dbReference>
<keyword evidence="2" id="KW-1185">Reference proteome</keyword>
<dbReference type="Gene3D" id="3.30.2170.10">
    <property type="entry name" value="archaeoglobus fulgidus dsm 4304 superfamily"/>
    <property type="match status" value="1"/>
</dbReference>
<keyword evidence="1" id="KW-0255">Endonuclease</keyword>
<reference evidence="1 2" key="1">
    <citation type="submission" date="2016-01" db="EMBL/GenBank/DDBJ databases">
        <title>The draft genome sequence of Aquimarina sp. RZW4-3-2.</title>
        <authorList>
            <person name="Wang Y."/>
        </authorList>
    </citation>
    <scope>NUCLEOTIDE SEQUENCE [LARGE SCALE GENOMIC DNA]</scope>
    <source>
        <strain evidence="1 2">RZW4-3-2</strain>
    </source>
</reference>
<keyword evidence="1" id="KW-0540">Nuclease</keyword>
<sequence length="174" mass="19546">MILALDTYYYKNKAKTVCVCFTDISNNQPIHIYSEIIEGVSAYEPGAFYKRELPCILSILKQVDLNEVTYIIVDSFVILDDSGKFGLGGHLFEALDKKIPIIGVAKSGFHANKNNVLELLRGESKKPLYISAIGIELQTAYMMIKSMHGAYRMPTLLQLLDTKTKENTKDFLEG</sequence>
<protein>
    <submittedName>
        <fullName evidence="1">Endonuclease V</fullName>
    </submittedName>
</protein>
<organism evidence="1 2">
    <name type="scientific">Aquimarina aggregata</name>
    <dbReference type="NCBI Taxonomy" id="1642818"/>
    <lineage>
        <taxon>Bacteria</taxon>
        <taxon>Pseudomonadati</taxon>
        <taxon>Bacteroidota</taxon>
        <taxon>Flavobacteriia</taxon>
        <taxon>Flavobacteriales</taxon>
        <taxon>Flavobacteriaceae</taxon>
        <taxon>Aquimarina</taxon>
    </lineage>
</organism>
<comment type="caution">
    <text evidence="1">The sequence shown here is derived from an EMBL/GenBank/DDBJ whole genome shotgun (WGS) entry which is preliminary data.</text>
</comment>
<dbReference type="Pfam" id="PF04493">
    <property type="entry name" value="Endonuclease_5"/>
    <property type="match status" value="1"/>
</dbReference>